<dbReference type="PANTHER" id="PTHR11994">
    <property type="entry name" value="60S RIBOSOMAL PROTEIN L11-RELATED"/>
    <property type="match status" value="1"/>
</dbReference>
<organism evidence="9">
    <name type="scientific">candidate division CPR3 bacterium</name>
    <dbReference type="NCBI Taxonomy" id="2268181"/>
    <lineage>
        <taxon>Bacteria</taxon>
        <taxon>Bacteria division CPR3</taxon>
    </lineage>
</organism>
<evidence type="ECO:0000313" key="9">
    <source>
        <dbReference type="EMBL" id="HHR92443.1"/>
    </source>
</evidence>
<name>A0A7C5YXZ0_UNCC3</name>
<dbReference type="GO" id="GO:0003735">
    <property type="term" value="F:structural constituent of ribosome"/>
    <property type="evidence" value="ECO:0007669"/>
    <property type="project" value="InterPro"/>
</dbReference>
<comment type="caution">
    <text evidence="9">The sequence shown here is derived from an EMBL/GenBank/DDBJ whole genome shotgun (WGS) entry which is preliminary data.</text>
</comment>
<dbReference type="HAMAP" id="MF_01333_B">
    <property type="entry name" value="Ribosomal_uL5_B"/>
    <property type="match status" value="1"/>
</dbReference>
<dbReference type="InterPro" id="IPR022803">
    <property type="entry name" value="Ribosomal_uL5_dom_sf"/>
</dbReference>
<keyword evidence="5" id="KW-0694">RNA-binding</keyword>
<dbReference type="InterPro" id="IPR002132">
    <property type="entry name" value="Ribosomal_uL5"/>
</dbReference>
<evidence type="ECO:0000256" key="4">
    <source>
        <dbReference type="ARBA" id="ARBA00035245"/>
    </source>
</evidence>
<gene>
    <name evidence="5" type="primary">rplE</name>
    <name evidence="9" type="ORF">ENL96_02935</name>
</gene>
<dbReference type="GO" id="GO:0006412">
    <property type="term" value="P:translation"/>
    <property type="evidence" value="ECO:0007669"/>
    <property type="project" value="UniProtKB-UniRule"/>
</dbReference>
<evidence type="ECO:0000256" key="2">
    <source>
        <dbReference type="ARBA" id="ARBA00022980"/>
    </source>
</evidence>
<evidence type="ECO:0000256" key="5">
    <source>
        <dbReference type="HAMAP-Rule" id="MF_01333"/>
    </source>
</evidence>
<evidence type="ECO:0000259" key="7">
    <source>
        <dbReference type="Pfam" id="PF00281"/>
    </source>
</evidence>
<evidence type="ECO:0000256" key="1">
    <source>
        <dbReference type="ARBA" id="ARBA00008553"/>
    </source>
</evidence>
<keyword evidence="2 5" id="KW-0689">Ribosomal protein</keyword>
<evidence type="ECO:0000256" key="3">
    <source>
        <dbReference type="ARBA" id="ARBA00023274"/>
    </source>
</evidence>
<evidence type="ECO:0000259" key="8">
    <source>
        <dbReference type="Pfam" id="PF00673"/>
    </source>
</evidence>
<dbReference type="FunFam" id="3.30.1440.10:FF:000001">
    <property type="entry name" value="50S ribosomal protein L5"/>
    <property type="match status" value="1"/>
</dbReference>
<dbReference type="InterPro" id="IPR020930">
    <property type="entry name" value="Ribosomal_uL5_bac-type"/>
</dbReference>
<feature type="domain" description="Large ribosomal subunit protein uL5 N-terminal" evidence="7">
    <location>
        <begin position="27"/>
        <end position="83"/>
    </location>
</feature>
<keyword evidence="3 5" id="KW-0687">Ribonucleoprotein</keyword>
<dbReference type="AlphaFoldDB" id="A0A7C5YXZ0"/>
<dbReference type="EMBL" id="DRVY01000090">
    <property type="protein sequence ID" value="HHR92443.1"/>
    <property type="molecule type" value="Genomic_DNA"/>
</dbReference>
<comment type="subunit">
    <text evidence="5">Part of the 50S ribosomal subunit; part of the 5S rRNA/L5/L18/L25 subcomplex. Contacts the 5S rRNA and the P site tRNA. Forms a bridge to the 30S subunit in the 70S ribosome.</text>
</comment>
<dbReference type="SUPFAM" id="SSF55282">
    <property type="entry name" value="RL5-like"/>
    <property type="match status" value="1"/>
</dbReference>
<dbReference type="NCBIfam" id="NF000585">
    <property type="entry name" value="PRK00010.1"/>
    <property type="match status" value="1"/>
</dbReference>
<protein>
    <recommendedName>
        <fullName evidence="4 5">Large ribosomal subunit protein uL5</fullName>
    </recommendedName>
</protein>
<comment type="function">
    <text evidence="5">This is 1 of the proteins that bind and probably mediate the attachment of the 5S RNA into the large ribosomal subunit, where it forms part of the central protuberance. In the 70S ribosome it contacts protein S13 of the 30S subunit (bridge B1b), connecting the 2 subunits; this bridge is implicated in subunit movement. Contacts the P site tRNA; the 5S rRNA and some of its associated proteins might help stabilize positioning of ribosome-bound tRNAs.</text>
</comment>
<dbReference type="GO" id="GO:0005840">
    <property type="term" value="C:ribosome"/>
    <property type="evidence" value="ECO:0007669"/>
    <property type="project" value="UniProtKB-KW"/>
</dbReference>
<keyword evidence="5" id="KW-0820">tRNA-binding</keyword>
<dbReference type="Gene3D" id="3.30.1440.10">
    <property type="match status" value="1"/>
</dbReference>
<accession>A0A7C5YXZ0</accession>
<evidence type="ECO:0000256" key="6">
    <source>
        <dbReference type="RuleBase" id="RU003930"/>
    </source>
</evidence>
<reference evidence="9" key="1">
    <citation type="journal article" date="2020" name="mSystems">
        <title>Genome- and Community-Level Interaction Insights into Carbon Utilization and Element Cycling Functions of Hydrothermarchaeota in Hydrothermal Sediment.</title>
        <authorList>
            <person name="Zhou Z."/>
            <person name="Liu Y."/>
            <person name="Xu W."/>
            <person name="Pan J."/>
            <person name="Luo Z.H."/>
            <person name="Li M."/>
        </authorList>
    </citation>
    <scope>NUCLEOTIDE SEQUENCE [LARGE SCALE GENOMIC DNA]</scope>
    <source>
        <strain evidence="9">SpSt-1042</strain>
    </source>
</reference>
<sequence length="183" mass="21066">MKYVPRLKEYYVKKVVPEMMKRFNLKNPFQVPKLVKIVINVGLSEAKENIKVIDIATNEIAAITGQRSQIRRAKKSISNFKIRKGMPIGLRVTLRGYRMYEFLDRLISIAIPRIRDFQGLSLKGFDGKGNYNLGLTEQYIFPEIDVDKSDKARGMNISFVTDAKEDTKAKELLTLMGMPFKEK</sequence>
<feature type="domain" description="Large ribosomal subunit protein uL5 C-terminal" evidence="8">
    <location>
        <begin position="87"/>
        <end position="180"/>
    </location>
</feature>
<dbReference type="PIRSF" id="PIRSF002161">
    <property type="entry name" value="Ribosomal_L5"/>
    <property type="match status" value="1"/>
</dbReference>
<dbReference type="GO" id="GO:0019843">
    <property type="term" value="F:rRNA binding"/>
    <property type="evidence" value="ECO:0007669"/>
    <property type="project" value="UniProtKB-UniRule"/>
</dbReference>
<dbReference type="GO" id="GO:0000049">
    <property type="term" value="F:tRNA binding"/>
    <property type="evidence" value="ECO:0007669"/>
    <property type="project" value="UniProtKB-UniRule"/>
</dbReference>
<dbReference type="Pfam" id="PF00673">
    <property type="entry name" value="Ribosomal_L5_C"/>
    <property type="match status" value="1"/>
</dbReference>
<keyword evidence="5" id="KW-0699">rRNA-binding</keyword>
<proteinExistence type="inferred from homology"/>
<comment type="similarity">
    <text evidence="1 5 6">Belongs to the universal ribosomal protein uL5 family.</text>
</comment>
<dbReference type="InterPro" id="IPR031310">
    <property type="entry name" value="Ribosomal_uL5_N"/>
</dbReference>
<dbReference type="GO" id="GO:1990904">
    <property type="term" value="C:ribonucleoprotein complex"/>
    <property type="evidence" value="ECO:0007669"/>
    <property type="project" value="UniProtKB-KW"/>
</dbReference>
<dbReference type="Pfam" id="PF00281">
    <property type="entry name" value="Ribosomal_L5"/>
    <property type="match status" value="1"/>
</dbReference>
<dbReference type="InterPro" id="IPR031309">
    <property type="entry name" value="Ribosomal_uL5_C"/>
</dbReference>